<dbReference type="Gene3D" id="2.60.120.260">
    <property type="entry name" value="Galactose-binding domain-like"/>
    <property type="match status" value="1"/>
</dbReference>
<accession>A0A9D4N4C2</accession>
<dbReference type="EMBL" id="JAIWYP010000001">
    <property type="protein sequence ID" value="KAH3887059.1"/>
    <property type="molecule type" value="Genomic_DNA"/>
</dbReference>
<sequence>MNQHILSGKRRNPVTATVTSPPATARIYICSEQQDDHDAESSLRFSSFKCSTSEPNLLHNVKVYVGMTRKDTNRLIGFHPGEIDSTATFALRPNVYVRWIRITKRFPTHYLSLCEVQVEGYQSYVTFKQFVLRGEATNNVRTVRSIAQCAFVCSRDVHCLATQYNETSQSCQAFNTLAVERVSDVTATILVNAYFADQVRNAK</sequence>
<reference evidence="2" key="2">
    <citation type="submission" date="2020-11" db="EMBL/GenBank/DDBJ databases">
        <authorList>
            <person name="McCartney M.A."/>
            <person name="Auch B."/>
            <person name="Kono T."/>
            <person name="Mallez S."/>
            <person name="Becker A."/>
            <person name="Gohl D.M."/>
            <person name="Silverstein K.A.T."/>
            <person name="Koren S."/>
            <person name="Bechman K.B."/>
            <person name="Herman A."/>
            <person name="Abrahante J.E."/>
            <person name="Garbe J."/>
        </authorList>
    </citation>
    <scope>NUCLEOTIDE SEQUENCE</scope>
    <source>
        <strain evidence="2">Duluth1</strain>
        <tissue evidence="2">Whole animal</tissue>
    </source>
</reference>
<dbReference type="Proteomes" id="UP000828390">
    <property type="component" value="Unassembled WGS sequence"/>
</dbReference>
<reference evidence="2" key="1">
    <citation type="journal article" date="2019" name="bioRxiv">
        <title>The Genome of the Zebra Mussel, Dreissena polymorpha: A Resource for Invasive Species Research.</title>
        <authorList>
            <person name="McCartney M.A."/>
            <person name="Auch B."/>
            <person name="Kono T."/>
            <person name="Mallez S."/>
            <person name="Zhang Y."/>
            <person name="Obille A."/>
            <person name="Becker A."/>
            <person name="Abrahante J.E."/>
            <person name="Garbe J."/>
            <person name="Badalamenti J.P."/>
            <person name="Herman A."/>
            <person name="Mangelson H."/>
            <person name="Liachko I."/>
            <person name="Sullivan S."/>
            <person name="Sone E.D."/>
            <person name="Koren S."/>
            <person name="Silverstein K.A.T."/>
            <person name="Beckman K.B."/>
            <person name="Gohl D.M."/>
        </authorList>
    </citation>
    <scope>NUCLEOTIDE SEQUENCE</scope>
    <source>
        <strain evidence="2">Duluth1</strain>
        <tissue evidence="2">Whole animal</tissue>
    </source>
</reference>
<keyword evidence="3" id="KW-1185">Reference proteome</keyword>
<dbReference type="InterPro" id="IPR003609">
    <property type="entry name" value="Pan_app"/>
</dbReference>
<evidence type="ECO:0000313" key="3">
    <source>
        <dbReference type="Proteomes" id="UP000828390"/>
    </source>
</evidence>
<gene>
    <name evidence="2" type="ORF">DPMN_011072</name>
</gene>
<feature type="domain" description="Apple" evidence="1">
    <location>
        <begin position="114"/>
        <end position="198"/>
    </location>
</feature>
<dbReference type="AlphaFoldDB" id="A0A9D4N4C2"/>
<dbReference type="InterPro" id="IPR008979">
    <property type="entry name" value="Galactose-bd-like_sf"/>
</dbReference>
<organism evidence="2 3">
    <name type="scientific">Dreissena polymorpha</name>
    <name type="common">Zebra mussel</name>
    <name type="synonym">Mytilus polymorpha</name>
    <dbReference type="NCBI Taxonomy" id="45954"/>
    <lineage>
        <taxon>Eukaryota</taxon>
        <taxon>Metazoa</taxon>
        <taxon>Spiralia</taxon>
        <taxon>Lophotrochozoa</taxon>
        <taxon>Mollusca</taxon>
        <taxon>Bivalvia</taxon>
        <taxon>Autobranchia</taxon>
        <taxon>Heteroconchia</taxon>
        <taxon>Euheterodonta</taxon>
        <taxon>Imparidentia</taxon>
        <taxon>Neoheterodontei</taxon>
        <taxon>Myida</taxon>
        <taxon>Dreissenoidea</taxon>
        <taxon>Dreissenidae</taxon>
        <taxon>Dreissena</taxon>
    </lineage>
</organism>
<dbReference type="SUPFAM" id="SSF49785">
    <property type="entry name" value="Galactose-binding domain-like"/>
    <property type="match status" value="1"/>
</dbReference>
<dbReference type="SUPFAM" id="SSF57414">
    <property type="entry name" value="Hairpin loop containing domain-like"/>
    <property type="match status" value="1"/>
</dbReference>
<dbReference type="Pfam" id="PF00024">
    <property type="entry name" value="PAN_1"/>
    <property type="match status" value="1"/>
</dbReference>
<evidence type="ECO:0000259" key="1">
    <source>
        <dbReference type="PROSITE" id="PS50948"/>
    </source>
</evidence>
<evidence type="ECO:0000313" key="2">
    <source>
        <dbReference type="EMBL" id="KAH3887059.1"/>
    </source>
</evidence>
<protein>
    <recommendedName>
        <fullName evidence="1">Apple domain-containing protein</fullName>
    </recommendedName>
</protein>
<comment type="caution">
    <text evidence="2">The sequence shown here is derived from an EMBL/GenBank/DDBJ whole genome shotgun (WGS) entry which is preliminary data.</text>
</comment>
<dbReference type="PROSITE" id="PS50948">
    <property type="entry name" value="PAN"/>
    <property type="match status" value="1"/>
</dbReference>
<dbReference type="Gene3D" id="3.50.4.10">
    <property type="entry name" value="Hepatocyte Growth Factor"/>
    <property type="match status" value="1"/>
</dbReference>
<proteinExistence type="predicted"/>
<name>A0A9D4N4C2_DREPO</name>